<protein>
    <submittedName>
        <fullName evidence="2">Uncharacterized protein</fullName>
    </submittedName>
</protein>
<dbReference type="EMBL" id="FJOG01000017">
    <property type="protein sequence ID" value="CZR61185.1"/>
    <property type="molecule type" value="Genomic_DNA"/>
</dbReference>
<proteinExistence type="predicted"/>
<gene>
    <name evidence="2" type="ORF">PAC_11081</name>
</gene>
<evidence type="ECO:0000313" key="3">
    <source>
        <dbReference type="Proteomes" id="UP000184330"/>
    </source>
</evidence>
<sequence>MAQNNTDEITPMQQNTCTCVSSWYHDYFRCRFVPRYHFSSAGDWDQHDRGVRLGHALGNHAQIYGALQHGEYPALWRAAAFHGGQAFIRFLSEEPTRLEQQWANRTEETAHLRQTPLRRCIIAHIVLGTLLQPGQYEHAKKIYNGLYSTIQTRQFDSLWDYGIWTGGPDSAQGGGVSGSGSGNGSGSDTVVEEGEDENVPAQEGQPRNDSGVGFDDKREEEVAAARGNVESADDMDPDTGGQSDTESHDRNDGSYYTAEDNVLTDEVQSTAEFRESNLELAQNHAQAIAAIFVALVWLNHRSRQR</sequence>
<organism evidence="2 3">
    <name type="scientific">Phialocephala subalpina</name>
    <dbReference type="NCBI Taxonomy" id="576137"/>
    <lineage>
        <taxon>Eukaryota</taxon>
        <taxon>Fungi</taxon>
        <taxon>Dikarya</taxon>
        <taxon>Ascomycota</taxon>
        <taxon>Pezizomycotina</taxon>
        <taxon>Leotiomycetes</taxon>
        <taxon>Helotiales</taxon>
        <taxon>Mollisiaceae</taxon>
        <taxon>Phialocephala</taxon>
        <taxon>Phialocephala fortinii species complex</taxon>
    </lineage>
</organism>
<feature type="compositionally biased region" description="Gly residues" evidence="1">
    <location>
        <begin position="172"/>
        <end position="185"/>
    </location>
</feature>
<feature type="compositionally biased region" description="Basic and acidic residues" evidence="1">
    <location>
        <begin position="214"/>
        <end position="223"/>
    </location>
</feature>
<feature type="region of interest" description="Disordered" evidence="1">
    <location>
        <begin position="170"/>
        <end position="260"/>
    </location>
</feature>
<dbReference type="AlphaFoldDB" id="A0A1L7X834"/>
<dbReference type="OrthoDB" id="10422327at2759"/>
<keyword evidence="3" id="KW-1185">Reference proteome</keyword>
<dbReference type="Proteomes" id="UP000184330">
    <property type="component" value="Unassembled WGS sequence"/>
</dbReference>
<name>A0A1L7X834_9HELO</name>
<evidence type="ECO:0000256" key="1">
    <source>
        <dbReference type="SAM" id="MobiDB-lite"/>
    </source>
</evidence>
<evidence type="ECO:0000313" key="2">
    <source>
        <dbReference type="EMBL" id="CZR61185.1"/>
    </source>
</evidence>
<accession>A0A1L7X834</accession>
<reference evidence="2 3" key="1">
    <citation type="submission" date="2016-03" db="EMBL/GenBank/DDBJ databases">
        <authorList>
            <person name="Ploux O."/>
        </authorList>
    </citation>
    <scope>NUCLEOTIDE SEQUENCE [LARGE SCALE GENOMIC DNA]</scope>
    <source>
        <strain evidence="2 3">UAMH 11012</strain>
    </source>
</reference>